<evidence type="ECO:0000256" key="3">
    <source>
        <dbReference type="ARBA" id="ARBA00022676"/>
    </source>
</evidence>
<dbReference type="SUPFAM" id="SSF56601">
    <property type="entry name" value="beta-lactamase/transpeptidase-like"/>
    <property type="match status" value="1"/>
</dbReference>
<sequence>MRLRRRPRPHPRKGRKRGVRFLLGLLRLLLCGVLAGLVVAAGAMPLAMAGGGAAKAGTDTWENLPTELSTPKPAQATYVYASDGKTLITTFYDENRREVGLAQISKLMQQAVVAAEDTRFYQHHGVDARGVFRAFVSNSRGGAQQGASTLTMQYVRNVLKNDSSLTPQQHLDALSDTPARKLREMKLAMALEKRMSKGEILQQYLNIAYFGAGAYGIYAASQTYFGKNPSELTLPEAALLAGLLQSPDADNPISGDRNAAMHRREYTLDAMAKMKVITPEAAAAAKATELKLTEGNLPNDCTAVPKEHNDWGFFCDYFRLWWNNQPEFGATPTDRDEALRTGGYNIVTSLDPNIQAAALSQSLGVYGYGNARSLPLAAVAPGSGRILAMAVNRHYSLEANPPQHPNYPNTVNQLVAGGRNVAGYQAGSTFKMFTMLTALENNLPLNTHFKAPARLVTIWPGSGNGSCGGRWCPANESPSWMDGDRTMWNGFGRSVNTYFVWLEQQVGARKVVEMAQRLGITFRAAEDATMAAKADQWGSFTLGVASTTPLDLANAYAAVAAGGVYCQPLPVLSITDSDGKPVDAAGPKCRQVVDPDVAAAATDAARCPVGKSSVYSKCDGGTAEAVSGILAGRPVAGKTGSSEYNATETFVGFTPQIAAAGIAVNADNPNDQVGGGISNSVNSAVAQTMAAALRGQPAKNFPAPSRARAMG</sequence>
<evidence type="ECO:0000256" key="2">
    <source>
        <dbReference type="ARBA" id="ARBA00022670"/>
    </source>
</evidence>
<comment type="caution">
    <text evidence="11">The sequence shown here is derived from an EMBL/GenBank/DDBJ whole genome shotgun (WGS) entry which is preliminary data.</text>
</comment>
<dbReference type="InterPro" id="IPR001264">
    <property type="entry name" value="Glyco_trans_51"/>
</dbReference>
<evidence type="ECO:0000313" key="11">
    <source>
        <dbReference type="EMBL" id="GAA4263218.1"/>
    </source>
</evidence>
<dbReference type="InterPro" id="IPR012338">
    <property type="entry name" value="Beta-lactam/transpept-like"/>
</dbReference>
<keyword evidence="5" id="KW-0378">Hydrolase</keyword>
<accession>A0ABP8DTT9</accession>
<evidence type="ECO:0000256" key="8">
    <source>
        <dbReference type="ARBA" id="ARBA00049902"/>
    </source>
</evidence>
<comment type="catalytic activity">
    <reaction evidence="7">
        <text>Preferential cleavage: (Ac)2-L-Lys-D-Ala-|-D-Ala. Also transpeptidation of peptidyl-alanyl moieties that are N-acyl substituents of D-alanine.</text>
        <dbReference type="EC" id="3.4.16.4"/>
    </reaction>
</comment>
<keyword evidence="1" id="KW-0121">Carboxypeptidase</keyword>
<feature type="domain" description="Glycosyl transferase family 51" evidence="10">
    <location>
        <begin position="86"/>
        <end position="271"/>
    </location>
</feature>
<organism evidence="11 12">
    <name type="scientific">Dactylosporangium darangshiense</name>
    <dbReference type="NCBI Taxonomy" id="579108"/>
    <lineage>
        <taxon>Bacteria</taxon>
        <taxon>Bacillati</taxon>
        <taxon>Actinomycetota</taxon>
        <taxon>Actinomycetes</taxon>
        <taxon>Micromonosporales</taxon>
        <taxon>Micromonosporaceae</taxon>
        <taxon>Dactylosporangium</taxon>
    </lineage>
</organism>
<evidence type="ECO:0000256" key="1">
    <source>
        <dbReference type="ARBA" id="ARBA00022645"/>
    </source>
</evidence>
<evidence type="ECO:0000256" key="5">
    <source>
        <dbReference type="ARBA" id="ARBA00022801"/>
    </source>
</evidence>
<dbReference type="InterPro" id="IPR050396">
    <property type="entry name" value="Glycosyltr_51/Transpeptidase"/>
</dbReference>
<gene>
    <name evidence="11" type="ORF">GCM10022255_105780</name>
</gene>
<dbReference type="InterPro" id="IPR001460">
    <property type="entry name" value="PCN-bd_Tpept"/>
</dbReference>
<dbReference type="EMBL" id="BAABAT010000063">
    <property type="protein sequence ID" value="GAA4263218.1"/>
    <property type="molecule type" value="Genomic_DNA"/>
</dbReference>
<dbReference type="PANTHER" id="PTHR32282:SF33">
    <property type="entry name" value="PEPTIDOGLYCAN GLYCOSYLTRANSFERASE"/>
    <property type="match status" value="1"/>
</dbReference>
<keyword evidence="3" id="KW-0328">Glycosyltransferase</keyword>
<evidence type="ECO:0000259" key="10">
    <source>
        <dbReference type="Pfam" id="PF00912"/>
    </source>
</evidence>
<evidence type="ECO:0000313" key="12">
    <source>
        <dbReference type="Proteomes" id="UP001500620"/>
    </source>
</evidence>
<keyword evidence="6" id="KW-0511">Multifunctional enzyme</keyword>
<dbReference type="InterPro" id="IPR023346">
    <property type="entry name" value="Lysozyme-like_dom_sf"/>
</dbReference>
<dbReference type="Gene3D" id="3.40.710.10">
    <property type="entry name" value="DD-peptidase/beta-lactamase superfamily"/>
    <property type="match status" value="1"/>
</dbReference>
<dbReference type="RefSeq" id="WP_345142151.1">
    <property type="nucleotide sequence ID" value="NZ_BAABAT010000063.1"/>
</dbReference>
<dbReference type="PANTHER" id="PTHR32282">
    <property type="entry name" value="BINDING PROTEIN TRANSPEPTIDASE, PUTATIVE-RELATED"/>
    <property type="match status" value="1"/>
</dbReference>
<dbReference type="Proteomes" id="UP001500620">
    <property type="component" value="Unassembled WGS sequence"/>
</dbReference>
<dbReference type="Gene3D" id="1.10.3810.10">
    <property type="entry name" value="Biosynthetic peptidoglycan transglycosylase-like"/>
    <property type="match status" value="1"/>
</dbReference>
<dbReference type="SUPFAM" id="SSF53955">
    <property type="entry name" value="Lysozyme-like"/>
    <property type="match status" value="1"/>
</dbReference>
<evidence type="ECO:0000256" key="4">
    <source>
        <dbReference type="ARBA" id="ARBA00022679"/>
    </source>
</evidence>
<keyword evidence="12" id="KW-1185">Reference proteome</keyword>
<name>A0ABP8DTT9_9ACTN</name>
<evidence type="ECO:0000256" key="6">
    <source>
        <dbReference type="ARBA" id="ARBA00023268"/>
    </source>
</evidence>
<protein>
    <submittedName>
        <fullName evidence="11">Transglycosylase domain-containing protein</fullName>
    </submittedName>
</protein>
<dbReference type="Pfam" id="PF00912">
    <property type="entry name" value="Transgly"/>
    <property type="match status" value="1"/>
</dbReference>
<evidence type="ECO:0000256" key="7">
    <source>
        <dbReference type="ARBA" id="ARBA00034000"/>
    </source>
</evidence>
<evidence type="ECO:0000259" key="9">
    <source>
        <dbReference type="Pfam" id="PF00905"/>
    </source>
</evidence>
<keyword evidence="2" id="KW-0645">Protease</keyword>
<comment type="catalytic activity">
    <reaction evidence="8">
        <text>[GlcNAc-(1-&gt;4)-Mur2Ac(oyl-L-Ala-gamma-D-Glu-L-Lys-D-Ala-D-Ala)](n)-di-trans,octa-cis-undecaprenyl diphosphate + beta-D-GlcNAc-(1-&gt;4)-Mur2Ac(oyl-L-Ala-gamma-D-Glu-L-Lys-D-Ala-D-Ala)-di-trans,octa-cis-undecaprenyl diphosphate = [GlcNAc-(1-&gt;4)-Mur2Ac(oyl-L-Ala-gamma-D-Glu-L-Lys-D-Ala-D-Ala)](n+1)-di-trans,octa-cis-undecaprenyl diphosphate + di-trans,octa-cis-undecaprenyl diphosphate + H(+)</text>
        <dbReference type="Rhea" id="RHEA:23708"/>
        <dbReference type="Rhea" id="RHEA-COMP:9602"/>
        <dbReference type="Rhea" id="RHEA-COMP:9603"/>
        <dbReference type="ChEBI" id="CHEBI:15378"/>
        <dbReference type="ChEBI" id="CHEBI:58405"/>
        <dbReference type="ChEBI" id="CHEBI:60033"/>
        <dbReference type="ChEBI" id="CHEBI:78435"/>
        <dbReference type="EC" id="2.4.99.28"/>
    </reaction>
</comment>
<proteinExistence type="predicted"/>
<dbReference type="Pfam" id="PF00905">
    <property type="entry name" value="Transpeptidase"/>
    <property type="match status" value="1"/>
</dbReference>
<dbReference type="InterPro" id="IPR036950">
    <property type="entry name" value="PBP_transglycosylase"/>
</dbReference>
<reference evidence="12" key="1">
    <citation type="journal article" date="2019" name="Int. J. Syst. Evol. Microbiol.">
        <title>The Global Catalogue of Microorganisms (GCM) 10K type strain sequencing project: providing services to taxonomists for standard genome sequencing and annotation.</title>
        <authorList>
            <consortium name="The Broad Institute Genomics Platform"/>
            <consortium name="The Broad Institute Genome Sequencing Center for Infectious Disease"/>
            <person name="Wu L."/>
            <person name="Ma J."/>
        </authorList>
    </citation>
    <scope>NUCLEOTIDE SEQUENCE [LARGE SCALE GENOMIC DNA]</scope>
    <source>
        <strain evidence="12">JCM 17441</strain>
    </source>
</reference>
<keyword evidence="4" id="KW-0808">Transferase</keyword>
<feature type="domain" description="Penicillin-binding protein transpeptidase" evidence="9">
    <location>
        <begin position="379"/>
        <end position="682"/>
    </location>
</feature>